<name>A0ABR2ARW4_9ROSI</name>
<organism evidence="1 2">
    <name type="scientific">Hibiscus sabdariffa</name>
    <name type="common">roselle</name>
    <dbReference type="NCBI Taxonomy" id="183260"/>
    <lineage>
        <taxon>Eukaryota</taxon>
        <taxon>Viridiplantae</taxon>
        <taxon>Streptophyta</taxon>
        <taxon>Embryophyta</taxon>
        <taxon>Tracheophyta</taxon>
        <taxon>Spermatophyta</taxon>
        <taxon>Magnoliopsida</taxon>
        <taxon>eudicotyledons</taxon>
        <taxon>Gunneridae</taxon>
        <taxon>Pentapetalae</taxon>
        <taxon>rosids</taxon>
        <taxon>malvids</taxon>
        <taxon>Malvales</taxon>
        <taxon>Malvaceae</taxon>
        <taxon>Malvoideae</taxon>
        <taxon>Hibiscus</taxon>
    </lineage>
</organism>
<gene>
    <name evidence="1" type="ORF">V6N12_032102</name>
</gene>
<dbReference type="Proteomes" id="UP001472677">
    <property type="component" value="Unassembled WGS sequence"/>
</dbReference>
<proteinExistence type="predicted"/>
<accession>A0ABR2ARW4</accession>
<evidence type="ECO:0000313" key="2">
    <source>
        <dbReference type="Proteomes" id="UP001472677"/>
    </source>
</evidence>
<sequence>MVLTNQVSKINEVVEIEVGSVVYVVCVTEVDFSDSSTAARNEGVNTKLGDIATDRRQGTQLDSSSESDRRKSLGSMDDATLNAIRMGNDYNDDCMKDSLESKTRLEEFEISGDGSSVHPLNKKEIMHMGKIKSFQWKDLGITENVSSS</sequence>
<evidence type="ECO:0000313" key="1">
    <source>
        <dbReference type="EMBL" id="KAK8496721.1"/>
    </source>
</evidence>
<comment type="caution">
    <text evidence="1">The sequence shown here is derived from an EMBL/GenBank/DDBJ whole genome shotgun (WGS) entry which is preliminary data.</text>
</comment>
<reference evidence="1 2" key="1">
    <citation type="journal article" date="2024" name="G3 (Bethesda)">
        <title>Genome assembly of Hibiscus sabdariffa L. provides insights into metabolisms of medicinal natural products.</title>
        <authorList>
            <person name="Kim T."/>
        </authorList>
    </citation>
    <scope>NUCLEOTIDE SEQUENCE [LARGE SCALE GENOMIC DNA]</scope>
    <source>
        <strain evidence="1">TK-2024</strain>
        <tissue evidence="1">Old leaves</tissue>
    </source>
</reference>
<dbReference type="EMBL" id="JBBPBM010000350">
    <property type="protein sequence ID" value="KAK8496721.1"/>
    <property type="molecule type" value="Genomic_DNA"/>
</dbReference>
<keyword evidence="2" id="KW-1185">Reference proteome</keyword>
<protein>
    <submittedName>
        <fullName evidence="1">Uncharacterized protein</fullName>
    </submittedName>
</protein>